<sequence>MGDEVTDPHSNQEILSVCLRMLDKTNIKEFFFDFVNLERATGESIAMAIIESLKQHHVDINKVRGQCYDGASCMSSNNVGVQARIKQVSPFALYVPLPQS</sequence>
<dbReference type="AlphaFoldDB" id="A0AAV7JBB4"/>
<gene>
    <name evidence="1" type="ORF">LOD99_9552</name>
</gene>
<evidence type="ECO:0000313" key="1">
    <source>
        <dbReference type="EMBL" id="KAI6646022.1"/>
    </source>
</evidence>
<accession>A0AAV7JBB4</accession>
<dbReference type="PANTHER" id="PTHR45749:SF28">
    <property type="entry name" value="ZINC FINGER MYM-TYPE PROTEIN 1-LIKE-RELATED"/>
    <property type="match status" value="1"/>
</dbReference>
<proteinExistence type="predicted"/>
<comment type="caution">
    <text evidence="1">The sequence shown here is derived from an EMBL/GenBank/DDBJ whole genome shotgun (WGS) entry which is preliminary data.</text>
</comment>
<keyword evidence="2" id="KW-1185">Reference proteome</keyword>
<dbReference type="EMBL" id="JAKMXF010000364">
    <property type="protein sequence ID" value="KAI6646022.1"/>
    <property type="molecule type" value="Genomic_DNA"/>
</dbReference>
<dbReference type="Proteomes" id="UP001165289">
    <property type="component" value="Unassembled WGS sequence"/>
</dbReference>
<protein>
    <submittedName>
        <fullName evidence="1">52 kDa repressor of the inhibitor of the protein kinase-like</fullName>
    </submittedName>
</protein>
<organism evidence="1 2">
    <name type="scientific">Oopsacas minuta</name>
    <dbReference type="NCBI Taxonomy" id="111878"/>
    <lineage>
        <taxon>Eukaryota</taxon>
        <taxon>Metazoa</taxon>
        <taxon>Porifera</taxon>
        <taxon>Hexactinellida</taxon>
        <taxon>Hexasterophora</taxon>
        <taxon>Lyssacinosida</taxon>
        <taxon>Leucopsacidae</taxon>
        <taxon>Oopsacas</taxon>
    </lineage>
</organism>
<name>A0AAV7JBB4_9METZ</name>
<reference evidence="1 2" key="1">
    <citation type="journal article" date="2023" name="BMC Biol.">
        <title>The compact genome of the sponge Oopsacas minuta (Hexactinellida) is lacking key metazoan core genes.</title>
        <authorList>
            <person name="Santini S."/>
            <person name="Schenkelaars Q."/>
            <person name="Jourda C."/>
            <person name="Duchesne M."/>
            <person name="Belahbib H."/>
            <person name="Rocher C."/>
            <person name="Selva M."/>
            <person name="Riesgo A."/>
            <person name="Vervoort M."/>
            <person name="Leys S.P."/>
            <person name="Kodjabachian L."/>
            <person name="Le Bivic A."/>
            <person name="Borchiellini C."/>
            <person name="Claverie J.M."/>
            <person name="Renard E."/>
        </authorList>
    </citation>
    <scope>NUCLEOTIDE SEQUENCE [LARGE SCALE GENOMIC DNA]</scope>
    <source>
        <strain evidence="1">SPO-2</strain>
    </source>
</reference>
<evidence type="ECO:0000313" key="2">
    <source>
        <dbReference type="Proteomes" id="UP001165289"/>
    </source>
</evidence>
<dbReference type="PANTHER" id="PTHR45749">
    <property type="match status" value="1"/>
</dbReference>